<dbReference type="InterPro" id="IPR011761">
    <property type="entry name" value="ATP-grasp"/>
</dbReference>
<accession>A0A1Q6R6F4</accession>
<dbReference type="InterPro" id="IPR013815">
    <property type="entry name" value="ATP_grasp_subdomain_1"/>
</dbReference>
<keyword evidence="3 4" id="KW-0067">ATP-binding</keyword>
<dbReference type="RefSeq" id="WP_303679712.1">
    <property type="nucleotide sequence ID" value="NZ_MNTG01000026.1"/>
</dbReference>
<comment type="caution">
    <text evidence="6">The sequence shown here is derived from an EMBL/GenBank/DDBJ whole genome shotgun (WGS) entry which is preliminary data.</text>
</comment>
<dbReference type="InterPro" id="IPR016185">
    <property type="entry name" value="PreATP-grasp_dom_sf"/>
</dbReference>
<dbReference type="Pfam" id="PF13535">
    <property type="entry name" value="ATP-grasp_4"/>
    <property type="match status" value="1"/>
</dbReference>
<dbReference type="EMBL" id="MNTG01000026">
    <property type="protein sequence ID" value="OLA37958.1"/>
    <property type="molecule type" value="Genomic_DNA"/>
</dbReference>
<gene>
    <name evidence="6" type="ORF">BHW43_04870</name>
</gene>
<dbReference type="STRING" id="626940.BHW43_04870"/>
<dbReference type="Gene3D" id="3.40.50.20">
    <property type="match status" value="1"/>
</dbReference>
<dbReference type="AlphaFoldDB" id="A0A1Q6R6F4"/>
<dbReference type="Gene3D" id="3.30.470.20">
    <property type="entry name" value="ATP-grasp fold, B domain"/>
    <property type="match status" value="1"/>
</dbReference>
<keyword evidence="1 6" id="KW-0436">Ligase</keyword>
<dbReference type="InterPro" id="IPR052032">
    <property type="entry name" value="ATP-dep_AA_Ligase"/>
</dbReference>
<dbReference type="SUPFAM" id="SSF52440">
    <property type="entry name" value="PreATP-grasp domain"/>
    <property type="match status" value="1"/>
</dbReference>
<dbReference type="GO" id="GO:0016874">
    <property type="term" value="F:ligase activity"/>
    <property type="evidence" value="ECO:0007669"/>
    <property type="project" value="UniProtKB-KW"/>
</dbReference>
<name>A0A1Q6R6F4_9FIRM</name>
<evidence type="ECO:0000256" key="3">
    <source>
        <dbReference type="ARBA" id="ARBA00022840"/>
    </source>
</evidence>
<evidence type="ECO:0000313" key="6">
    <source>
        <dbReference type="EMBL" id="OLA37958.1"/>
    </source>
</evidence>
<proteinExistence type="predicted"/>
<sequence length="399" mass="44199">MKKILLLGGSRYLLPVIKSAHELGLYVITCDYLPNNIAHMYSDEYVNVSIIDKEAVLEVAKKLKIDGIMSFATDPGVVTAAYVAEQMGLPSVGSYAAVSILQNKGKFRKFLTENGFNVPLAKSYKDIGLALKDKNLFKWPIIIKPTDSAGSKGVKKVESFEQMKSAIEYALSYSHDDEFIIEEFIEKKAFSSDSDSFSVNGELKFVSFSSQQFDVNAVNPYTPSAYSWPSSICKENQNVLFNELQRLIKLLGLGTSIYNIEVRESMEGIPYIMEVSPRGGGNRLAEMLRYATGVDLIKGAVKAAVGENVEHIEQKDFNGHWAEVILHSDKPGVYAGLEISAEIKSNVIEKDLWLKEGTLVGGFEGANEAIGTLVLKFEDTSKLTRIMNNIDDYIKVKVI</sequence>
<dbReference type="Proteomes" id="UP000186777">
    <property type="component" value="Unassembled WGS sequence"/>
</dbReference>
<keyword evidence="2 4" id="KW-0547">Nucleotide-binding</keyword>
<dbReference type="PANTHER" id="PTHR43585:SF2">
    <property type="entry name" value="ATP-GRASP ENZYME FSQD"/>
    <property type="match status" value="1"/>
</dbReference>
<evidence type="ECO:0000256" key="1">
    <source>
        <dbReference type="ARBA" id="ARBA00022598"/>
    </source>
</evidence>
<evidence type="ECO:0000256" key="4">
    <source>
        <dbReference type="PROSITE-ProRule" id="PRU00409"/>
    </source>
</evidence>
<dbReference type="SUPFAM" id="SSF56059">
    <property type="entry name" value="Glutathione synthetase ATP-binding domain-like"/>
    <property type="match status" value="1"/>
</dbReference>
<dbReference type="Gene3D" id="3.30.1490.20">
    <property type="entry name" value="ATP-grasp fold, A domain"/>
    <property type="match status" value="1"/>
</dbReference>
<reference evidence="6 7" key="1">
    <citation type="journal article" date="2016" name="Nat. Biotechnol.">
        <title>Measurement of bacterial replication rates in microbial communities.</title>
        <authorList>
            <person name="Brown C.T."/>
            <person name="Olm M.R."/>
            <person name="Thomas B.C."/>
            <person name="Banfield J.F."/>
        </authorList>
    </citation>
    <scope>NUCLEOTIDE SEQUENCE [LARGE SCALE GENOMIC DNA]</scope>
    <source>
        <strain evidence="6">46_33</strain>
    </source>
</reference>
<evidence type="ECO:0000259" key="5">
    <source>
        <dbReference type="PROSITE" id="PS50975"/>
    </source>
</evidence>
<dbReference type="PROSITE" id="PS50975">
    <property type="entry name" value="ATP_GRASP"/>
    <property type="match status" value="1"/>
</dbReference>
<evidence type="ECO:0000256" key="2">
    <source>
        <dbReference type="ARBA" id="ARBA00022741"/>
    </source>
</evidence>
<feature type="domain" description="ATP-grasp" evidence="5">
    <location>
        <begin position="108"/>
        <end position="305"/>
    </location>
</feature>
<organism evidence="6 7">
    <name type="scientific">Phascolarctobacterium succinatutens</name>
    <dbReference type="NCBI Taxonomy" id="626940"/>
    <lineage>
        <taxon>Bacteria</taxon>
        <taxon>Bacillati</taxon>
        <taxon>Bacillota</taxon>
        <taxon>Negativicutes</taxon>
        <taxon>Acidaminococcales</taxon>
        <taxon>Acidaminococcaceae</taxon>
        <taxon>Phascolarctobacterium</taxon>
    </lineage>
</organism>
<protein>
    <submittedName>
        <fullName evidence="6">Carboxylate--amine ligase</fullName>
    </submittedName>
</protein>
<dbReference type="GO" id="GO:0046872">
    <property type="term" value="F:metal ion binding"/>
    <property type="evidence" value="ECO:0007669"/>
    <property type="project" value="InterPro"/>
</dbReference>
<dbReference type="GO" id="GO:0005524">
    <property type="term" value="F:ATP binding"/>
    <property type="evidence" value="ECO:0007669"/>
    <property type="project" value="UniProtKB-UniRule"/>
</dbReference>
<evidence type="ECO:0000313" key="7">
    <source>
        <dbReference type="Proteomes" id="UP000186777"/>
    </source>
</evidence>
<dbReference type="PANTHER" id="PTHR43585">
    <property type="entry name" value="FUMIPYRROLE BIOSYNTHESIS PROTEIN C"/>
    <property type="match status" value="1"/>
</dbReference>